<comment type="caution">
    <text evidence="1">The sequence shown here is derived from an EMBL/GenBank/DDBJ whole genome shotgun (WGS) entry which is preliminary data.</text>
</comment>
<evidence type="ECO:0000313" key="1">
    <source>
        <dbReference type="EMBL" id="PVE54010.1"/>
    </source>
</evidence>
<name>A0AA92C332_RHIRH</name>
<dbReference type="RefSeq" id="WP_112955691.1">
    <property type="nucleotide sequence ID" value="NZ_QDFR01000003.1"/>
</dbReference>
<protein>
    <recommendedName>
        <fullName evidence="3">DUF2971 domain-containing protein</fullName>
    </recommendedName>
</protein>
<dbReference type="Pfam" id="PF11185">
    <property type="entry name" value="DUF2971"/>
    <property type="match status" value="1"/>
</dbReference>
<sequence length="314" mass="36271">MLNTSLEPMIYQNFDTSVGYAPSSALNTREHFFKYMSATTAKIVLNNGTLRWSRSTMLNDPFDMNFELPLNPDVARIKQEAERICWQQFVNSIEPPESTLKHAFAEIRRLPREHQESAFKKRLPAAIDAWVGNMQKSLPQMHKDAKPIIKNLKILSLTVRPDIPTMWSHYADSYRGVVLRFRNGDKNSPFFMAKPVDYLEELPNLFSDQELIDHVTAKSLLSSRMAVDKIIYTKSAHWSYEQEWRISLGSGREKASEFEDRFFALHELDGVIFGLGTPPQDKKLIALLASKHTPIKMMQLKRKSDRFGLYIEEV</sequence>
<evidence type="ECO:0008006" key="3">
    <source>
        <dbReference type="Google" id="ProtNLM"/>
    </source>
</evidence>
<reference evidence="1 2" key="1">
    <citation type="submission" date="2018-04" db="EMBL/GenBank/DDBJ databases">
        <authorList>
            <person name="Hagen T."/>
        </authorList>
    </citation>
    <scope>NUCLEOTIDE SEQUENCE [LARGE SCALE GENOMIC DNA]</scope>
    <source>
        <strain evidence="1 2">TPD7009</strain>
    </source>
</reference>
<dbReference type="InterPro" id="IPR021352">
    <property type="entry name" value="DUF2971"/>
</dbReference>
<dbReference type="AlphaFoldDB" id="A0AA92C332"/>
<accession>A0AA92C332</accession>
<gene>
    <name evidence="1" type="ORF">DC430_12215</name>
</gene>
<evidence type="ECO:0000313" key="2">
    <source>
        <dbReference type="Proteomes" id="UP000244335"/>
    </source>
</evidence>
<dbReference type="Proteomes" id="UP000244335">
    <property type="component" value="Unassembled WGS sequence"/>
</dbReference>
<proteinExistence type="predicted"/>
<organism evidence="1 2">
    <name type="scientific">Rhizobium rhizogenes</name>
    <name type="common">Agrobacterium rhizogenes</name>
    <dbReference type="NCBI Taxonomy" id="359"/>
    <lineage>
        <taxon>Bacteria</taxon>
        <taxon>Pseudomonadati</taxon>
        <taxon>Pseudomonadota</taxon>
        <taxon>Alphaproteobacteria</taxon>
        <taxon>Hyphomicrobiales</taxon>
        <taxon>Rhizobiaceae</taxon>
        <taxon>Rhizobium/Agrobacterium group</taxon>
        <taxon>Rhizobium</taxon>
    </lineage>
</organism>
<dbReference type="EMBL" id="QDFR01000003">
    <property type="protein sequence ID" value="PVE54010.1"/>
    <property type="molecule type" value="Genomic_DNA"/>
</dbReference>